<dbReference type="Proteomes" id="UP001165190">
    <property type="component" value="Unassembled WGS sequence"/>
</dbReference>
<gene>
    <name evidence="1" type="ORF">HRI_000837200</name>
</gene>
<proteinExistence type="predicted"/>
<evidence type="ECO:0000313" key="1">
    <source>
        <dbReference type="EMBL" id="GMI71679.1"/>
    </source>
</evidence>
<protein>
    <recommendedName>
        <fullName evidence="3">DUF4219 domain-containing protein</fullName>
    </recommendedName>
</protein>
<comment type="caution">
    <text evidence="1">The sequence shown here is derived from an EMBL/GenBank/DDBJ whole genome shotgun (WGS) entry which is preliminary data.</text>
</comment>
<organism evidence="1 2">
    <name type="scientific">Hibiscus trionum</name>
    <name type="common">Flower of an hour</name>
    <dbReference type="NCBI Taxonomy" id="183268"/>
    <lineage>
        <taxon>Eukaryota</taxon>
        <taxon>Viridiplantae</taxon>
        <taxon>Streptophyta</taxon>
        <taxon>Embryophyta</taxon>
        <taxon>Tracheophyta</taxon>
        <taxon>Spermatophyta</taxon>
        <taxon>Magnoliopsida</taxon>
        <taxon>eudicotyledons</taxon>
        <taxon>Gunneridae</taxon>
        <taxon>Pentapetalae</taxon>
        <taxon>rosids</taxon>
        <taxon>malvids</taxon>
        <taxon>Malvales</taxon>
        <taxon>Malvaceae</taxon>
        <taxon>Malvoideae</taxon>
        <taxon>Hibiscus</taxon>
    </lineage>
</organism>
<dbReference type="OrthoDB" id="1288219at2759"/>
<evidence type="ECO:0000313" key="2">
    <source>
        <dbReference type="Proteomes" id="UP001165190"/>
    </source>
</evidence>
<sequence>MASTSNSNLHESQSTTKPPFFNGDNYTYWKNMMWFFIKSTNYMVWDVVEEGPFIPMKRECEGRLVPEVKAKMTEDDRRMMQVNDKALHVIFCELGLDIYSKVSSIENAKEVWDTLETTYEGTSDINETKSGY</sequence>
<dbReference type="Pfam" id="PF14223">
    <property type="entry name" value="Retrotran_gag_2"/>
    <property type="match status" value="1"/>
</dbReference>
<dbReference type="PANTHER" id="PTHR34676:SF8">
    <property type="entry name" value="TRANSMEMBRANE PROTEIN"/>
    <property type="match status" value="1"/>
</dbReference>
<dbReference type="EMBL" id="BSYR01000010">
    <property type="protein sequence ID" value="GMI71679.1"/>
    <property type="molecule type" value="Genomic_DNA"/>
</dbReference>
<name>A0A9W7H629_HIBTR</name>
<reference evidence="1" key="1">
    <citation type="submission" date="2023-05" db="EMBL/GenBank/DDBJ databases">
        <title>Genome and transcriptome analyses reveal genes involved in the formation of fine ridges on petal epidermal cells in Hibiscus trionum.</title>
        <authorList>
            <person name="Koshimizu S."/>
            <person name="Masuda S."/>
            <person name="Ishii T."/>
            <person name="Shirasu K."/>
            <person name="Hoshino A."/>
            <person name="Arita M."/>
        </authorList>
    </citation>
    <scope>NUCLEOTIDE SEQUENCE</scope>
    <source>
        <strain evidence="1">Hamamatsu line</strain>
    </source>
</reference>
<accession>A0A9W7H629</accession>
<dbReference type="PANTHER" id="PTHR34676">
    <property type="entry name" value="DUF4219 DOMAIN-CONTAINING PROTEIN-RELATED"/>
    <property type="match status" value="1"/>
</dbReference>
<dbReference type="AlphaFoldDB" id="A0A9W7H629"/>
<evidence type="ECO:0008006" key="3">
    <source>
        <dbReference type="Google" id="ProtNLM"/>
    </source>
</evidence>
<keyword evidence="2" id="KW-1185">Reference proteome</keyword>